<accession>A0A978UN06</accession>
<dbReference type="EMBL" id="JAEACU010000010">
    <property type="protein sequence ID" value="KAH7516208.1"/>
    <property type="molecule type" value="Genomic_DNA"/>
</dbReference>
<organism evidence="2 3">
    <name type="scientific">Ziziphus jujuba var. spinosa</name>
    <dbReference type="NCBI Taxonomy" id="714518"/>
    <lineage>
        <taxon>Eukaryota</taxon>
        <taxon>Viridiplantae</taxon>
        <taxon>Streptophyta</taxon>
        <taxon>Embryophyta</taxon>
        <taxon>Tracheophyta</taxon>
        <taxon>Spermatophyta</taxon>
        <taxon>Magnoliopsida</taxon>
        <taxon>eudicotyledons</taxon>
        <taxon>Gunneridae</taxon>
        <taxon>Pentapetalae</taxon>
        <taxon>rosids</taxon>
        <taxon>fabids</taxon>
        <taxon>Rosales</taxon>
        <taxon>Rhamnaceae</taxon>
        <taxon>Paliureae</taxon>
        <taxon>Ziziphus</taxon>
    </lineage>
</organism>
<comment type="caution">
    <text evidence="2">The sequence shown here is derived from an EMBL/GenBank/DDBJ whole genome shotgun (WGS) entry which is preliminary data.</text>
</comment>
<dbReference type="Proteomes" id="UP000813462">
    <property type="component" value="Unassembled WGS sequence"/>
</dbReference>
<protein>
    <submittedName>
        <fullName evidence="2">Uncharacterized protein</fullName>
    </submittedName>
</protein>
<feature type="region of interest" description="Disordered" evidence="1">
    <location>
        <begin position="48"/>
        <end position="75"/>
    </location>
</feature>
<evidence type="ECO:0000256" key="1">
    <source>
        <dbReference type="SAM" id="MobiDB-lite"/>
    </source>
</evidence>
<evidence type="ECO:0000313" key="2">
    <source>
        <dbReference type="EMBL" id="KAH7516208.1"/>
    </source>
</evidence>
<dbReference type="AlphaFoldDB" id="A0A978UN06"/>
<reference evidence="2" key="1">
    <citation type="journal article" date="2021" name="Front. Plant Sci.">
        <title>Chromosome-Scale Genome Assembly for Chinese Sour Jujube and Insights Into Its Genome Evolution and Domestication Signature.</title>
        <authorList>
            <person name="Shen L.-Y."/>
            <person name="Luo H."/>
            <person name="Wang X.-L."/>
            <person name="Wang X.-M."/>
            <person name="Qiu X.-J."/>
            <person name="Liu H."/>
            <person name="Zhou S.-S."/>
            <person name="Jia K.-H."/>
            <person name="Nie S."/>
            <person name="Bao Y.-T."/>
            <person name="Zhang R.-G."/>
            <person name="Yun Q.-Z."/>
            <person name="Chai Y.-H."/>
            <person name="Lu J.-Y."/>
            <person name="Li Y."/>
            <person name="Zhao S.-W."/>
            <person name="Mao J.-F."/>
            <person name="Jia S.-G."/>
            <person name="Mao Y.-M."/>
        </authorList>
    </citation>
    <scope>NUCLEOTIDE SEQUENCE</scope>
    <source>
        <strain evidence="2">AT0</strain>
        <tissue evidence="2">Leaf</tissue>
    </source>
</reference>
<proteinExistence type="predicted"/>
<evidence type="ECO:0000313" key="3">
    <source>
        <dbReference type="Proteomes" id="UP000813462"/>
    </source>
</evidence>
<sequence>MWGTSKQKEPKAVPTPIISKSVTEKTIFAFKSDCWESSYRLKNSIRTCNGNHNGKIEEPEQQGQGLTGDRDGKAG</sequence>
<gene>
    <name evidence="2" type="ORF">FEM48_Zijuj10G0110900</name>
</gene>
<name>A0A978UN06_ZIZJJ</name>